<evidence type="ECO:0000313" key="1">
    <source>
        <dbReference type="EMBL" id="GFY01781.1"/>
    </source>
</evidence>
<dbReference type="Gene3D" id="3.30.420.10">
    <property type="entry name" value="Ribonuclease H-like superfamily/Ribonuclease H"/>
    <property type="match status" value="1"/>
</dbReference>
<protein>
    <submittedName>
        <fullName evidence="1">Transposable element Tcb1 transposase</fullName>
    </submittedName>
</protein>
<sequence length="68" mass="7828">MSPIEYVWDLVDRRLARDPRPTGSKDELLLRIQAIWNPLPQADTQNLFDSMPRRIAALIAARGGYTNY</sequence>
<accession>A0A8X6RW75</accession>
<dbReference type="InterPro" id="IPR036397">
    <property type="entry name" value="RNaseH_sf"/>
</dbReference>
<dbReference type="AlphaFoldDB" id="A0A8X6RW75"/>
<keyword evidence="2" id="KW-1185">Reference proteome</keyword>
<proteinExistence type="predicted"/>
<dbReference type="Proteomes" id="UP000887159">
    <property type="component" value="Unassembled WGS sequence"/>
</dbReference>
<comment type="caution">
    <text evidence="1">The sequence shown here is derived from an EMBL/GenBank/DDBJ whole genome shotgun (WGS) entry which is preliminary data.</text>
</comment>
<organism evidence="1 2">
    <name type="scientific">Trichonephila clavipes</name>
    <name type="common">Golden silk orbweaver</name>
    <name type="synonym">Nephila clavipes</name>
    <dbReference type="NCBI Taxonomy" id="2585209"/>
    <lineage>
        <taxon>Eukaryota</taxon>
        <taxon>Metazoa</taxon>
        <taxon>Ecdysozoa</taxon>
        <taxon>Arthropoda</taxon>
        <taxon>Chelicerata</taxon>
        <taxon>Arachnida</taxon>
        <taxon>Araneae</taxon>
        <taxon>Araneomorphae</taxon>
        <taxon>Entelegynae</taxon>
        <taxon>Araneoidea</taxon>
        <taxon>Nephilidae</taxon>
        <taxon>Trichonephila</taxon>
    </lineage>
</organism>
<gene>
    <name evidence="1" type="primary">NCL1_50899</name>
    <name evidence="1" type="ORF">TNCV_1467731</name>
</gene>
<dbReference type="GO" id="GO:0003676">
    <property type="term" value="F:nucleic acid binding"/>
    <property type="evidence" value="ECO:0007669"/>
    <property type="project" value="InterPro"/>
</dbReference>
<name>A0A8X6RW75_TRICX</name>
<reference evidence="1" key="1">
    <citation type="submission" date="2020-08" db="EMBL/GenBank/DDBJ databases">
        <title>Multicomponent nature underlies the extraordinary mechanical properties of spider dragline silk.</title>
        <authorList>
            <person name="Kono N."/>
            <person name="Nakamura H."/>
            <person name="Mori M."/>
            <person name="Yoshida Y."/>
            <person name="Ohtoshi R."/>
            <person name="Malay A.D."/>
            <person name="Moran D.A.P."/>
            <person name="Tomita M."/>
            <person name="Numata K."/>
            <person name="Arakawa K."/>
        </authorList>
    </citation>
    <scope>NUCLEOTIDE SEQUENCE</scope>
</reference>
<evidence type="ECO:0000313" key="2">
    <source>
        <dbReference type="Proteomes" id="UP000887159"/>
    </source>
</evidence>
<dbReference type="EMBL" id="BMAU01021230">
    <property type="protein sequence ID" value="GFY01781.1"/>
    <property type="molecule type" value="Genomic_DNA"/>
</dbReference>